<evidence type="ECO:0000256" key="1">
    <source>
        <dbReference type="SAM" id="Phobius"/>
    </source>
</evidence>
<dbReference type="AlphaFoldDB" id="A0A5P8M2N1"/>
<protein>
    <submittedName>
        <fullName evidence="2">Uncharacterized protein</fullName>
    </submittedName>
</protein>
<organism evidence="2 3">
    <name type="scientific">Schleiferilactobacillus harbinensis</name>
    <dbReference type="NCBI Taxonomy" id="304207"/>
    <lineage>
        <taxon>Bacteria</taxon>
        <taxon>Bacillati</taxon>
        <taxon>Bacillota</taxon>
        <taxon>Bacilli</taxon>
        <taxon>Lactobacillales</taxon>
        <taxon>Lactobacillaceae</taxon>
        <taxon>Schleiferilactobacillus</taxon>
    </lineage>
</organism>
<feature type="transmembrane region" description="Helical" evidence="1">
    <location>
        <begin position="367"/>
        <end position="389"/>
    </location>
</feature>
<reference evidence="2 3" key="1">
    <citation type="submission" date="2019-10" db="EMBL/GenBank/DDBJ databases">
        <title>The completed genome of Lactobacillus harbinensis M1.</title>
        <authorList>
            <person name="Zheng Y."/>
        </authorList>
    </citation>
    <scope>NUCLEOTIDE SEQUENCE [LARGE SCALE GENOMIC DNA]</scope>
    <source>
        <strain evidence="2 3">M1</strain>
    </source>
</reference>
<keyword evidence="1" id="KW-0812">Transmembrane</keyword>
<dbReference type="KEGG" id="lhb:D1010_03475"/>
<sequence length="401" mass="44905">MLRIIGSELRHRKVVWLIAAVLVIALGGLFGWEHYAQQQYVQAYAGRLEKAVTDYKKMSDPVFGPRYQYELDQLRAGPLVYAKAYLAAQKRTVYEDINGKPLIHVMTGQATGVSSDLPRSLFGDATVANTVKELTLVTQKHLLPFYPARQLTDEMTKERYLGDPERFPRQLEMSGARFYTAGWYFVGHVIRENWLLIGVLLCILSFGTLFSTELNRAHRHLQLLTTNGVNPLALWAVRFAVVALATVLAVAVPVGLFMLGSLPFAPTGSLQYPILTWHLDGTQTFITLGRFLGQAAVLVPLVIIFGYAVTMFWSVLTRNALITAVLTLLTAGISFFIQQISWLPFPYLNVGAVSNGFSFYRMGHGSFAQAILVLTGWSIALLVITFGLLQRNRRYGYDFRN</sequence>
<gene>
    <name evidence="2" type="ORF">D1010_03475</name>
</gene>
<feature type="transmembrane region" description="Helical" evidence="1">
    <location>
        <begin position="194"/>
        <end position="211"/>
    </location>
</feature>
<feature type="transmembrane region" description="Helical" evidence="1">
    <location>
        <begin position="291"/>
        <end position="313"/>
    </location>
</feature>
<keyword evidence="1" id="KW-0472">Membrane</keyword>
<keyword evidence="1" id="KW-1133">Transmembrane helix</keyword>
<dbReference type="Proteomes" id="UP000326779">
    <property type="component" value="Chromosome"/>
</dbReference>
<evidence type="ECO:0000313" key="3">
    <source>
        <dbReference type="Proteomes" id="UP000326779"/>
    </source>
</evidence>
<evidence type="ECO:0000313" key="2">
    <source>
        <dbReference type="EMBL" id="QFR22577.1"/>
    </source>
</evidence>
<dbReference type="RefSeq" id="WP_152260259.1">
    <property type="nucleotide sequence ID" value="NZ_CAUFDJ010000007.1"/>
</dbReference>
<feature type="transmembrane region" description="Helical" evidence="1">
    <location>
        <begin position="320"/>
        <end position="340"/>
    </location>
</feature>
<feature type="transmembrane region" description="Helical" evidence="1">
    <location>
        <begin position="232"/>
        <end position="259"/>
    </location>
</feature>
<name>A0A5P8M2N1_9LACO</name>
<feature type="transmembrane region" description="Helical" evidence="1">
    <location>
        <begin position="14"/>
        <end position="32"/>
    </location>
</feature>
<proteinExistence type="predicted"/>
<accession>A0A5P8M2N1</accession>
<dbReference type="EMBL" id="CP045143">
    <property type="protein sequence ID" value="QFR22577.1"/>
    <property type="molecule type" value="Genomic_DNA"/>
</dbReference>